<name>A0A444UIV8_ACIRT</name>
<dbReference type="EMBL" id="SCEB01214481">
    <property type="protein sequence ID" value="RXM35101.1"/>
    <property type="molecule type" value="Genomic_DNA"/>
</dbReference>
<protein>
    <submittedName>
        <fullName evidence="3">Uncharacterized protein</fullName>
    </submittedName>
</protein>
<keyword evidence="1" id="KW-0175">Coiled coil</keyword>
<accession>A0A444UIV8</accession>
<gene>
    <name evidence="3" type="ORF">EOD39_13384</name>
</gene>
<evidence type="ECO:0000313" key="3">
    <source>
        <dbReference type="EMBL" id="RXM35101.1"/>
    </source>
</evidence>
<feature type="coiled-coil region" evidence="1">
    <location>
        <begin position="61"/>
        <end position="109"/>
    </location>
</feature>
<evidence type="ECO:0000256" key="2">
    <source>
        <dbReference type="SAM" id="MobiDB-lite"/>
    </source>
</evidence>
<keyword evidence="4" id="KW-1185">Reference proteome</keyword>
<organism evidence="3 4">
    <name type="scientific">Acipenser ruthenus</name>
    <name type="common">Sterlet sturgeon</name>
    <dbReference type="NCBI Taxonomy" id="7906"/>
    <lineage>
        <taxon>Eukaryota</taxon>
        <taxon>Metazoa</taxon>
        <taxon>Chordata</taxon>
        <taxon>Craniata</taxon>
        <taxon>Vertebrata</taxon>
        <taxon>Euteleostomi</taxon>
        <taxon>Actinopterygii</taxon>
        <taxon>Chondrostei</taxon>
        <taxon>Acipenseriformes</taxon>
        <taxon>Acipenseridae</taxon>
        <taxon>Acipenser</taxon>
    </lineage>
</organism>
<evidence type="ECO:0000256" key="1">
    <source>
        <dbReference type="SAM" id="Coils"/>
    </source>
</evidence>
<dbReference type="AlphaFoldDB" id="A0A444UIV8"/>
<sequence>MAQNQKKRLSSQLASPSKGDKSCSQTDLITIVEACMERHRHYFESQFSCLEEIGRGSDALLSSIQSNMKDLKADLSSLRARVDKNTKLASLCSTRIDQLEAKLADIEDRNRRPNLACNYMAQCRKGLPLSTILKNICLKQQQMLRSSWIRWGLLVRSGPNVLLLPLPKGWNMKEEDSNSSSSMIGLLAPHVWIGAEINIAGFGLTRT</sequence>
<comment type="caution">
    <text evidence="3">The sequence shown here is derived from an EMBL/GenBank/DDBJ whole genome shotgun (WGS) entry which is preliminary data.</text>
</comment>
<feature type="region of interest" description="Disordered" evidence="2">
    <location>
        <begin position="1"/>
        <end position="23"/>
    </location>
</feature>
<reference evidence="3 4" key="1">
    <citation type="submission" date="2019-01" db="EMBL/GenBank/DDBJ databases">
        <title>Draft Genome and Complete Hox-Cluster Characterization of the Sterlet Sturgeon (Acipenser ruthenus).</title>
        <authorList>
            <person name="Wei Q."/>
        </authorList>
    </citation>
    <scope>NUCLEOTIDE SEQUENCE [LARGE SCALE GENOMIC DNA]</scope>
    <source>
        <strain evidence="3">WHYD16114868_AA</strain>
        <tissue evidence="3">Blood</tissue>
    </source>
</reference>
<evidence type="ECO:0000313" key="4">
    <source>
        <dbReference type="Proteomes" id="UP000289886"/>
    </source>
</evidence>
<dbReference type="Proteomes" id="UP000289886">
    <property type="component" value="Unassembled WGS sequence"/>
</dbReference>
<proteinExistence type="predicted"/>